<gene>
    <name evidence="10" type="ORF">EZE20_04615</name>
</gene>
<evidence type="ECO:0000256" key="1">
    <source>
        <dbReference type="ARBA" id="ARBA00004651"/>
    </source>
</evidence>
<dbReference type="Gene3D" id="1.10.287.1260">
    <property type="match status" value="1"/>
</dbReference>
<dbReference type="Pfam" id="PF00924">
    <property type="entry name" value="MS_channel_2nd"/>
    <property type="match status" value="1"/>
</dbReference>
<comment type="caution">
    <text evidence="10">The sequence shown here is derived from an EMBL/GenBank/DDBJ whole genome shotgun (WGS) entry which is preliminary data.</text>
</comment>
<comment type="similarity">
    <text evidence="2">Belongs to the MscS (TC 1.A.23) family.</text>
</comment>
<dbReference type="SUPFAM" id="SSF82689">
    <property type="entry name" value="Mechanosensitive channel protein MscS (YggB), C-terminal domain"/>
    <property type="match status" value="1"/>
</dbReference>
<dbReference type="Pfam" id="PF21082">
    <property type="entry name" value="MS_channel_3rd"/>
    <property type="match status" value="1"/>
</dbReference>
<sequence length="396" mass="44998">MIPQNSSFIRIKTNLKGNSMVESVLKWLQQSFLGNTWASYCWTLAVLLLGFTLRKGISMTLSRLVFRMVRKESENVPWSEFMRLLRPPFEFLLSLLIVYLAIQSLSLPSEWGFEPGKKFGLGMVVEKLFAIVTIVAVTWLGVRFIKFIGLVFKQKALLTDSKLDDQFVPFFRDLLILLFVLTMGFVALSRIFAVDVLTVVTSLGIGGLAIALAARETLENLFASFALMLDRPFTVGDSVIVGGIEGTIEKVGFRSTRLRTFEGSLVTLPNRLLTSQSLDNLTERRLKRAKFTIQIAYDTPLEKIKNLVKQIQEVLDTHSETSTEQGVVRLDTLGESALEIMVTFFVVTQSPREFNRVKEEINIRILEIINQEEVRFAFPSRELYIRNESRPDPPQI</sequence>
<dbReference type="PANTHER" id="PTHR43634">
    <property type="entry name" value="OW CONDUCTANCE MECHANOSENSITIVE CHANNEL"/>
    <property type="match status" value="1"/>
</dbReference>
<dbReference type="GO" id="GO:0005886">
    <property type="term" value="C:plasma membrane"/>
    <property type="evidence" value="ECO:0007669"/>
    <property type="project" value="UniProtKB-SubCell"/>
</dbReference>
<evidence type="ECO:0000256" key="5">
    <source>
        <dbReference type="ARBA" id="ARBA00022989"/>
    </source>
</evidence>
<dbReference type="Gene3D" id="2.30.30.60">
    <property type="match status" value="1"/>
</dbReference>
<dbReference type="OrthoDB" id="9809206at2"/>
<keyword evidence="3" id="KW-1003">Cell membrane</keyword>
<dbReference type="InterPro" id="IPR023408">
    <property type="entry name" value="MscS_beta-dom_sf"/>
</dbReference>
<proteinExistence type="inferred from homology"/>
<keyword evidence="5 7" id="KW-1133">Transmembrane helix</keyword>
<dbReference type="InterPro" id="IPR011066">
    <property type="entry name" value="MscS_channel_C_sf"/>
</dbReference>
<dbReference type="AlphaFoldDB" id="A0A4R4KJ21"/>
<feature type="transmembrane region" description="Helical" evidence="7">
    <location>
        <begin position="128"/>
        <end position="152"/>
    </location>
</feature>
<feature type="transmembrane region" description="Helical" evidence="7">
    <location>
        <begin position="37"/>
        <end position="53"/>
    </location>
</feature>
<feature type="domain" description="Mechanosensitive ion channel MscS" evidence="8">
    <location>
        <begin position="217"/>
        <end position="282"/>
    </location>
</feature>
<reference evidence="10 11" key="1">
    <citation type="submission" date="2019-02" db="EMBL/GenBank/DDBJ databases">
        <title>Arundinibacter roseus gen. nov., sp. nov., a new member of the family Cytophagaceae.</title>
        <authorList>
            <person name="Szuroczki S."/>
            <person name="Khayer B."/>
            <person name="Sproer C."/>
            <person name="Toumi M."/>
            <person name="Szabo A."/>
            <person name="Felfoldi T."/>
            <person name="Schumann P."/>
            <person name="Toth E."/>
        </authorList>
    </citation>
    <scope>NUCLEOTIDE SEQUENCE [LARGE SCALE GENOMIC DNA]</scope>
    <source>
        <strain evidence="10 11">DMA-k-7a</strain>
    </source>
</reference>
<evidence type="ECO:0000256" key="3">
    <source>
        <dbReference type="ARBA" id="ARBA00022475"/>
    </source>
</evidence>
<keyword evidence="6 7" id="KW-0472">Membrane</keyword>
<organism evidence="10 11">
    <name type="scientific">Arundinibacter roseus</name>
    <dbReference type="NCBI Taxonomy" id="2070510"/>
    <lineage>
        <taxon>Bacteria</taxon>
        <taxon>Pseudomonadati</taxon>
        <taxon>Bacteroidota</taxon>
        <taxon>Cytophagia</taxon>
        <taxon>Cytophagales</taxon>
        <taxon>Spirosomataceae</taxon>
        <taxon>Arundinibacter</taxon>
    </lineage>
</organism>
<evidence type="ECO:0000259" key="8">
    <source>
        <dbReference type="Pfam" id="PF00924"/>
    </source>
</evidence>
<name>A0A4R4KJ21_9BACT</name>
<evidence type="ECO:0000259" key="9">
    <source>
        <dbReference type="Pfam" id="PF21082"/>
    </source>
</evidence>
<protein>
    <submittedName>
        <fullName evidence="10">Mechanosensitive ion channel family protein</fullName>
    </submittedName>
</protein>
<evidence type="ECO:0000256" key="2">
    <source>
        <dbReference type="ARBA" id="ARBA00008017"/>
    </source>
</evidence>
<dbReference type="InterPro" id="IPR045042">
    <property type="entry name" value="YnaI-like"/>
</dbReference>
<feature type="transmembrane region" description="Helical" evidence="7">
    <location>
        <begin position="89"/>
        <end position="108"/>
    </location>
</feature>
<dbReference type="InterPro" id="IPR010920">
    <property type="entry name" value="LSM_dom_sf"/>
</dbReference>
<dbReference type="InterPro" id="IPR011014">
    <property type="entry name" value="MscS_channel_TM-2"/>
</dbReference>
<dbReference type="InterPro" id="IPR006685">
    <property type="entry name" value="MscS_channel_2nd"/>
</dbReference>
<feature type="transmembrane region" description="Helical" evidence="7">
    <location>
        <begin position="173"/>
        <end position="193"/>
    </location>
</feature>
<dbReference type="PANTHER" id="PTHR43634:SF2">
    <property type="entry name" value="LOW CONDUCTANCE MECHANOSENSITIVE CHANNEL YNAI"/>
    <property type="match status" value="1"/>
</dbReference>
<dbReference type="InterPro" id="IPR049278">
    <property type="entry name" value="MS_channel_C"/>
</dbReference>
<feature type="domain" description="Mechanosensitive ion channel MscS C-terminal" evidence="9">
    <location>
        <begin position="290"/>
        <end position="376"/>
    </location>
</feature>
<dbReference type="GO" id="GO:0008381">
    <property type="term" value="F:mechanosensitive monoatomic ion channel activity"/>
    <property type="evidence" value="ECO:0007669"/>
    <property type="project" value="UniProtKB-ARBA"/>
</dbReference>
<dbReference type="SUPFAM" id="SSF82861">
    <property type="entry name" value="Mechanosensitive channel protein MscS (YggB), transmembrane region"/>
    <property type="match status" value="1"/>
</dbReference>
<keyword evidence="4 7" id="KW-0812">Transmembrane</keyword>
<dbReference type="RefSeq" id="WP_132114954.1">
    <property type="nucleotide sequence ID" value="NZ_SMJU01000002.1"/>
</dbReference>
<evidence type="ECO:0000256" key="7">
    <source>
        <dbReference type="SAM" id="Phobius"/>
    </source>
</evidence>
<dbReference type="SUPFAM" id="SSF50182">
    <property type="entry name" value="Sm-like ribonucleoproteins"/>
    <property type="match status" value="1"/>
</dbReference>
<comment type="subcellular location">
    <subcellularLocation>
        <location evidence="1">Cell membrane</location>
        <topology evidence="1">Multi-pass membrane protein</topology>
    </subcellularLocation>
</comment>
<feature type="transmembrane region" description="Helical" evidence="7">
    <location>
        <begin position="199"/>
        <end position="218"/>
    </location>
</feature>
<dbReference type="EMBL" id="SMJU01000002">
    <property type="protein sequence ID" value="TDB68208.1"/>
    <property type="molecule type" value="Genomic_DNA"/>
</dbReference>
<dbReference type="Gene3D" id="3.30.70.100">
    <property type="match status" value="1"/>
</dbReference>
<accession>A0A4R4KJ21</accession>
<evidence type="ECO:0000313" key="10">
    <source>
        <dbReference type="EMBL" id="TDB68208.1"/>
    </source>
</evidence>
<evidence type="ECO:0000256" key="6">
    <source>
        <dbReference type="ARBA" id="ARBA00023136"/>
    </source>
</evidence>
<dbReference type="Proteomes" id="UP000295706">
    <property type="component" value="Unassembled WGS sequence"/>
</dbReference>
<evidence type="ECO:0000313" key="11">
    <source>
        <dbReference type="Proteomes" id="UP000295706"/>
    </source>
</evidence>
<evidence type="ECO:0000256" key="4">
    <source>
        <dbReference type="ARBA" id="ARBA00022692"/>
    </source>
</evidence>
<keyword evidence="11" id="KW-1185">Reference proteome</keyword>